<dbReference type="RefSeq" id="XP_022654685.1">
    <property type="nucleotide sequence ID" value="XM_022798950.1"/>
</dbReference>
<dbReference type="Proteomes" id="UP000594260">
    <property type="component" value="Unplaced"/>
</dbReference>
<dbReference type="InterPro" id="IPR022768">
    <property type="entry name" value="Fascin-like_dom"/>
</dbReference>
<dbReference type="CDD" id="cd23351">
    <property type="entry name" value="beta-trefoil_singed_rpt2"/>
    <property type="match status" value="1"/>
</dbReference>
<dbReference type="Pfam" id="PF06268">
    <property type="entry name" value="Fascin"/>
    <property type="match status" value="4"/>
</dbReference>
<evidence type="ECO:0000256" key="5">
    <source>
        <dbReference type="ARBA" id="ARBA00023212"/>
    </source>
</evidence>
<proteinExistence type="inferred from homology"/>
<dbReference type="PANTHER" id="PTHR10551">
    <property type="entry name" value="FASCIN"/>
    <property type="match status" value="1"/>
</dbReference>
<dbReference type="InterPro" id="IPR024703">
    <property type="entry name" value="Fascin_metazoans"/>
</dbReference>
<evidence type="ECO:0000256" key="1">
    <source>
        <dbReference type="ARBA" id="ARBA00004245"/>
    </source>
</evidence>
<feature type="domain" description="Fascin-like" evidence="6">
    <location>
        <begin position="459"/>
        <end position="556"/>
    </location>
</feature>
<dbReference type="OrthoDB" id="10259868at2759"/>
<evidence type="ECO:0000313" key="8">
    <source>
        <dbReference type="Proteomes" id="UP000594260"/>
    </source>
</evidence>
<dbReference type="GO" id="GO:0005737">
    <property type="term" value="C:cytoplasm"/>
    <property type="evidence" value="ECO:0007669"/>
    <property type="project" value="TreeGrafter"/>
</dbReference>
<dbReference type="PIRSF" id="PIRSF005682">
    <property type="entry name" value="Fascin"/>
    <property type="match status" value="1"/>
</dbReference>
<dbReference type="KEGG" id="vde:111247672"/>
<dbReference type="GO" id="GO:0030027">
    <property type="term" value="C:lamellipodium"/>
    <property type="evidence" value="ECO:0007669"/>
    <property type="project" value="TreeGrafter"/>
</dbReference>
<dbReference type="CTD" id="136026019"/>
<dbReference type="GO" id="GO:0005902">
    <property type="term" value="C:microvillus"/>
    <property type="evidence" value="ECO:0007669"/>
    <property type="project" value="TreeGrafter"/>
</dbReference>
<accession>A0A7M7JQF0</accession>
<dbReference type="PANTHER" id="PTHR10551:SF9">
    <property type="entry name" value="FASCIN-2"/>
    <property type="match status" value="1"/>
</dbReference>
<dbReference type="GO" id="GO:0015629">
    <property type="term" value="C:actin cytoskeleton"/>
    <property type="evidence" value="ECO:0007669"/>
    <property type="project" value="TreeGrafter"/>
</dbReference>
<keyword evidence="5" id="KW-0206">Cytoskeleton</keyword>
<dbReference type="GeneID" id="111247672"/>
<dbReference type="FunCoup" id="A0A7M7JQF0">
    <property type="interactions" value="146"/>
</dbReference>
<dbReference type="EnsemblMetazoa" id="XM_022798950">
    <property type="protein sequence ID" value="XP_022654685"/>
    <property type="gene ID" value="LOC111247672"/>
</dbReference>
<dbReference type="GO" id="GO:0007163">
    <property type="term" value="P:establishment or maintenance of cell polarity"/>
    <property type="evidence" value="ECO:0007669"/>
    <property type="project" value="TreeGrafter"/>
</dbReference>
<feature type="domain" description="Fascin-like" evidence="6">
    <location>
        <begin position="80"/>
        <end position="191"/>
    </location>
</feature>
<dbReference type="SUPFAM" id="SSF50405">
    <property type="entry name" value="Actin-crosslinking proteins"/>
    <property type="match status" value="4"/>
</dbReference>
<dbReference type="InParanoid" id="A0A7M7JQF0"/>
<name>A0A7M7JQF0_VARDE</name>
<dbReference type="GO" id="GO:0030674">
    <property type="term" value="F:protein-macromolecule adaptor activity"/>
    <property type="evidence" value="ECO:0007669"/>
    <property type="project" value="InterPro"/>
</dbReference>
<dbReference type="GO" id="GO:0016477">
    <property type="term" value="P:cell migration"/>
    <property type="evidence" value="ECO:0007669"/>
    <property type="project" value="TreeGrafter"/>
</dbReference>
<dbReference type="GO" id="GO:0051017">
    <property type="term" value="P:actin filament bundle assembly"/>
    <property type="evidence" value="ECO:0007669"/>
    <property type="project" value="TreeGrafter"/>
</dbReference>
<comment type="subcellular location">
    <subcellularLocation>
        <location evidence="1">Cytoplasm</location>
        <location evidence="1">Cytoskeleton</location>
    </subcellularLocation>
</comment>
<dbReference type="OMA" id="ECNKAIY"/>
<reference evidence="7" key="1">
    <citation type="submission" date="2021-01" db="UniProtKB">
        <authorList>
            <consortium name="EnsemblMetazoa"/>
        </authorList>
    </citation>
    <scope>IDENTIFICATION</scope>
</reference>
<evidence type="ECO:0000256" key="2">
    <source>
        <dbReference type="ARBA" id="ARBA00007415"/>
    </source>
</evidence>
<dbReference type="Gene3D" id="2.80.10.50">
    <property type="match status" value="4"/>
</dbReference>
<keyword evidence="3" id="KW-0963">Cytoplasm</keyword>
<keyword evidence="8" id="KW-1185">Reference proteome</keyword>
<evidence type="ECO:0000256" key="3">
    <source>
        <dbReference type="ARBA" id="ARBA00022490"/>
    </source>
</evidence>
<comment type="similarity">
    <text evidence="2">Belongs to the fascin family.</text>
</comment>
<dbReference type="GO" id="GO:0001726">
    <property type="term" value="C:ruffle"/>
    <property type="evidence" value="ECO:0007669"/>
    <property type="project" value="TreeGrafter"/>
</dbReference>
<evidence type="ECO:0000259" key="6">
    <source>
        <dbReference type="Pfam" id="PF06268"/>
    </source>
</evidence>
<evidence type="ECO:0000313" key="7">
    <source>
        <dbReference type="EnsemblMetazoa" id="XP_022654685"/>
    </source>
</evidence>
<sequence length="556" mass="60845">MVVAGQEGNHRLNNCGGETSLSAEGEGTQLMTRFITLGPFAEVPSGTLLKGHPLTMGPALNGEHQKTNWTIGLINASLGKYLTAESFGFKVNANGVALKKKQLWTLEAYGEDEAICLRSNLGRYLAVDQFGNVTCDSEDKDIGAKFTISMTGDAKGQWALKNENRGYFLGASGDQLICNTKAPSSAELWTVHLAARPQVTIKSVGRRRFARLSEAQDEIQVDATTPWGENTLFTLEFRDGKYAVHTGNNKYLSPDGKLLAKCEACCLFAVEFHGGFLALKDANMGYLSPTGSRAVIRSRSNTVTRDELFSLEDSVPQASFVAALNGKFVSVKQGVDLTANQDEISDHETFQLEFDKATQRWLIRTMQDKYWTLEPTGGIQASGERASSNALFRLDWQTDGSVSFIANNGKLLAIKKSGHLYANADSAQDENVKFYFFLISRPMLVLKCDQGFVGFKSNSSAKLECNKGSYETILVERGEKGVVYFKGTSDAYWSVADDGSITVDSESRSEGFTFELREPSRLAIKLASTGCYVIAEKNGLFKVGGPDPAKATLWEY</sequence>
<keyword evidence="4" id="KW-0009">Actin-binding</keyword>
<dbReference type="AlphaFoldDB" id="A0A7M7JQF0"/>
<protein>
    <recommendedName>
        <fullName evidence="6">Fascin-like domain-containing protein</fullName>
    </recommendedName>
</protein>
<dbReference type="FunFam" id="2.80.10.50:FF:000015">
    <property type="entry name" value="Fascin"/>
    <property type="match status" value="1"/>
</dbReference>
<dbReference type="GO" id="GO:0030426">
    <property type="term" value="C:growth cone"/>
    <property type="evidence" value="ECO:0007669"/>
    <property type="project" value="TreeGrafter"/>
</dbReference>
<dbReference type="GO" id="GO:0030175">
    <property type="term" value="C:filopodium"/>
    <property type="evidence" value="ECO:0007669"/>
    <property type="project" value="TreeGrafter"/>
</dbReference>
<evidence type="ECO:0000256" key="4">
    <source>
        <dbReference type="ARBA" id="ARBA00023203"/>
    </source>
</evidence>
<dbReference type="FunFam" id="2.80.10.50:FF:000008">
    <property type="entry name" value="Fascin"/>
    <property type="match status" value="1"/>
</dbReference>
<dbReference type="GO" id="GO:0031253">
    <property type="term" value="C:cell projection membrane"/>
    <property type="evidence" value="ECO:0007669"/>
    <property type="project" value="TreeGrafter"/>
</dbReference>
<dbReference type="InterPro" id="IPR008999">
    <property type="entry name" value="Actin-crosslinking"/>
</dbReference>
<dbReference type="GO" id="GO:0051015">
    <property type="term" value="F:actin filament binding"/>
    <property type="evidence" value="ECO:0007669"/>
    <property type="project" value="InterPro"/>
</dbReference>
<feature type="domain" description="Fascin-like" evidence="6">
    <location>
        <begin position="325"/>
        <end position="430"/>
    </location>
</feature>
<dbReference type="FunFam" id="2.80.10.50:FF:000064">
    <property type="entry name" value="Fascin"/>
    <property type="match status" value="1"/>
</dbReference>
<feature type="domain" description="Fascin-like" evidence="6">
    <location>
        <begin position="201"/>
        <end position="311"/>
    </location>
</feature>
<organism evidence="7 8">
    <name type="scientific">Varroa destructor</name>
    <name type="common">Honeybee mite</name>
    <dbReference type="NCBI Taxonomy" id="109461"/>
    <lineage>
        <taxon>Eukaryota</taxon>
        <taxon>Metazoa</taxon>
        <taxon>Ecdysozoa</taxon>
        <taxon>Arthropoda</taxon>
        <taxon>Chelicerata</taxon>
        <taxon>Arachnida</taxon>
        <taxon>Acari</taxon>
        <taxon>Parasitiformes</taxon>
        <taxon>Mesostigmata</taxon>
        <taxon>Gamasina</taxon>
        <taxon>Dermanyssoidea</taxon>
        <taxon>Varroidae</taxon>
        <taxon>Varroa</taxon>
    </lineage>
</organism>
<dbReference type="InterPro" id="IPR010431">
    <property type="entry name" value="Fascin"/>
</dbReference>
<dbReference type="FunFam" id="2.80.10.50:FF:000010">
    <property type="entry name" value="Fascin"/>
    <property type="match status" value="1"/>
</dbReference>